<dbReference type="RefSeq" id="WP_338535171.1">
    <property type="nucleotide sequence ID" value="NZ_AP028654.1"/>
</dbReference>
<proteinExistence type="predicted"/>
<dbReference type="EMBL" id="AP028654">
    <property type="protein sequence ID" value="BEP29543.1"/>
    <property type="molecule type" value="Genomic_DNA"/>
</dbReference>
<protein>
    <submittedName>
        <fullName evidence="1">Uncharacterized protein</fullName>
    </submittedName>
</protein>
<dbReference type="AlphaFoldDB" id="A0AAU9E526"/>
<gene>
    <name evidence="1" type="ORF">HLPR_18740</name>
</gene>
<accession>A0AAU9E526</accession>
<evidence type="ECO:0000313" key="1">
    <source>
        <dbReference type="EMBL" id="BEP29543.1"/>
    </source>
</evidence>
<dbReference type="KEGG" id="hprf:HLPR_18740"/>
<evidence type="ECO:0000313" key="2">
    <source>
        <dbReference type="Proteomes" id="UP001321786"/>
    </source>
</evidence>
<organism evidence="1 2">
    <name type="scientific">Helicovermis profundi</name>
    <dbReference type="NCBI Taxonomy" id="3065157"/>
    <lineage>
        <taxon>Bacteria</taxon>
        <taxon>Bacillati</taxon>
        <taxon>Bacillota</taxon>
        <taxon>Clostridia</taxon>
        <taxon>Helicovermis</taxon>
    </lineage>
</organism>
<reference evidence="1 2" key="1">
    <citation type="submission" date="2023-08" db="EMBL/GenBank/DDBJ databases">
        <title>Helicovermis profunda gen. nov., sp. nov., a novel mesophilic, fermentative bacterium within the Bacillota from a deep-sea hydrothermal vent chimney.</title>
        <authorList>
            <person name="Miyazaki U."/>
            <person name="Mizutani D."/>
            <person name="Hashimoto Y."/>
            <person name="Tame A."/>
            <person name="Sawayama S."/>
            <person name="Miyazaki J."/>
            <person name="Takai K."/>
            <person name="Nakagawa S."/>
        </authorList>
    </citation>
    <scope>NUCLEOTIDE SEQUENCE [LARGE SCALE GENOMIC DNA]</scope>
    <source>
        <strain evidence="1 2">S502</strain>
    </source>
</reference>
<keyword evidence="2" id="KW-1185">Reference proteome</keyword>
<name>A0AAU9E526_9FIRM</name>
<dbReference type="Proteomes" id="UP001321786">
    <property type="component" value="Chromosome"/>
</dbReference>
<sequence length="115" mass="14041">MYRQFVKNLENFLLINYKENESLNYRYKLVKSLNVLTDINKYNELQKTNIKKYNEISNIIWSLQENTDKYPSFKMFSWELWGYGFDGKKEETLDKEKVDEQLKIIDLLLGTKYWC</sequence>